<evidence type="ECO:0000256" key="4">
    <source>
        <dbReference type="ARBA" id="ARBA00022898"/>
    </source>
</evidence>
<dbReference type="GO" id="GO:0030170">
    <property type="term" value="F:pyridoxal phosphate binding"/>
    <property type="evidence" value="ECO:0007669"/>
    <property type="project" value="InterPro"/>
</dbReference>
<dbReference type="Gene3D" id="3.90.1150.10">
    <property type="entry name" value="Aspartate Aminotransferase, domain 1"/>
    <property type="match status" value="1"/>
</dbReference>
<keyword evidence="5 7" id="KW-0456">Lyase</keyword>
<evidence type="ECO:0000313" key="8">
    <source>
        <dbReference type="EMBL" id="GII37485.1"/>
    </source>
</evidence>
<evidence type="ECO:0000256" key="7">
    <source>
        <dbReference type="RuleBase" id="RU000382"/>
    </source>
</evidence>
<comment type="caution">
    <text evidence="8">The sequence shown here is derived from an EMBL/GenBank/DDBJ whole genome shotgun (WGS) entry which is preliminary data.</text>
</comment>
<evidence type="ECO:0000256" key="6">
    <source>
        <dbReference type="PIRSR" id="PIRSR602129-50"/>
    </source>
</evidence>
<evidence type="ECO:0000256" key="3">
    <source>
        <dbReference type="ARBA" id="ARBA00022793"/>
    </source>
</evidence>
<keyword evidence="4 6" id="KW-0663">Pyridoxal phosphate</keyword>
<keyword evidence="8" id="KW-0032">Aminotransferase</keyword>
<dbReference type="InterPro" id="IPR010977">
    <property type="entry name" value="Aromatic_deC"/>
</dbReference>
<dbReference type="GO" id="GO:0019752">
    <property type="term" value="P:carboxylic acid metabolic process"/>
    <property type="evidence" value="ECO:0007669"/>
    <property type="project" value="InterPro"/>
</dbReference>
<evidence type="ECO:0000256" key="1">
    <source>
        <dbReference type="ARBA" id="ARBA00001933"/>
    </source>
</evidence>
<dbReference type="InterPro" id="IPR015422">
    <property type="entry name" value="PyrdxlP-dep_Trfase_small"/>
</dbReference>
<keyword evidence="3" id="KW-0210">Decarboxylase</keyword>
<name>A0A8J3UED4_9ACTN</name>
<keyword evidence="9" id="KW-1185">Reference proteome</keyword>
<dbReference type="Pfam" id="PF00282">
    <property type="entry name" value="Pyridoxal_deC"/>
    <property type="match status" value="1"/>
</dbReference>
<evidence type="ECO:0000313" key="9">
    <source>
        <dbReference type="Proteomes" id="UP000622547"/>
    </source>
</evidence>
<dbReference type="Gene3D" id="3.40.640.10">
    <property type="entry name" value="Type I PLP-dependent aspartate aminotransferase-like (Major domain)"/>
    <property type="match status" value="1"/>
</dbReference>
<comment type="cofactor">
    <cofactor evidence="1 6 7">
        <name>pyridoxal 5'-phosphate</name>
        <dbReference type="ChEBI" id="CHEBI:597326"/>
    </cofactor>
</comment>
<organism evidence="8 9">
    <name type="scientific">Planotetraspora phitsanulokensis</name>
    <dbReference type="NCBI Taxonomy" id="575192"/>
    <lineage>
        <taxon>Bacteria</taxon>
        <taxon>Bacillati</taxon>
        <taxon>Actinomycetota</taxon>
        <taxon>Actinomycetes</taxon>
        <taxon>Streptosporangiales</taxon>
        <taxon>Streptosporangiaceae</taxon>
        <taxon>Planotetraspora</taxon>
    </lineage>
</organism>
<evidence type="ECO:0000256" key="5">
    <source>
        <dbReference type="ARBA" id="ARBA00023239"/>
    </source>
</evidence>
<dbReference type="PANTHER" id="PTHR11999">
    <property type="entry name" value="GROUP II PYRIDOXAL-5-PHOSPHATE DECARBOXYLASE"/>
    <property type="match status" value="1"/>
</dbReference>
<dbReference type="InterPro" id="IPR015424">
    <property type="entry name" value="PyrdxlP-dep_Trfase"/>
</dbReference>
<evidence type="ECO:0000256" key="2">
    <source>
        <dbReference type="ARBA" id="ARBA00009533"/>
    </source>
</evidence>
<dbReference type="AlphaFoldDB" id="A0A8J3UED4"/>
<dbReference type="EMBL" id="BOOP01000009">
    <property type="protein sequence ID" value="GII37485.1"/>
    <property type="molecule type" value="Genomic_DNA"/>
</dbReference>
<feature type="modified residue" description="N6-(pyridoxal phosphate)lysine" evidence="6">
    <location>
        <position position="294"/>
    </location>
</feature>
<dbReference type="Proteomes" id="UP000622547">
    <property type="component" value="Unassembled WGS sequence"/>
</dbReference>
<reference evidence="8 9" key="1">
    <citation type="submission" date="2021-01" db="EMBL/GenBank/DDBJ databases">
        <title>Whole genome shotgun sequence of Planotetraspora phitsanulokensis NBRC 104273.</title>
        <authorList>
            <person name="Komaki H."/>
            <person name="Tamura T."/>
        </authorList>
    </citation>
    <scope>NUCLEOTIDE SEQUENCE [LARGE SCALE GENOMIC DNA]</scope>
    <source>
        <strain evidence="8 9">NBRC 104273</strain>
    </source>
</reference>
<dbReference type="GO" id="GO:0004058">
    <property type="term" value="F:aromatic-L-amino-acid decarboxylase activity"/>
    <property type="evidence" value="ECO:0007669"/>
    <property type="project" value="UniProtKB-ARBA"/>
</dbReference>
<gene>
    <name evidence="8" type="ORF">Pph01_24880</name>
</gene>
<dbReference type="InterPro" id="IPR015421">
    <property type="entry name" value="PyrdxlP-dep_Trfase_major"/>
</dbReference>
<accession>A0A8J3UED4</accession>
<comment type="similarity">
    <text evidence="2 7">Belongs to the group II decarboxylase family.</text>
</comment>
<dbReference type="SUPFAM" id="SSF53383">
    <property type="entry name" value="PLP-dependent transferases"/>
    <property type="match status" value="1"/>
</dbReference>
<protein>
    <submittedName>
        <fullName evidence="8">Aspartate aminotransferase family protein</fullName>
    </submittedName>
</protein>
<proteinExistence type="inferred from homology"/>
<keyword evidence="8" id="KW-0808">Transferase</keyword>
<dbReference type="InterPro" id="IPR002129">
    <property type="entry name" value="PyrdxlP-dep_de-COase"/>
</dbReference>
<dbReference type="GO" id="GO:0008483">
    <property type="term" value="F:transaminase activity"/>
    <property type="evidence" value="ECO:0007669"/>
    <property type="project" value="UniProtKB-KW"/>
</dbReference>
<sequence length="464" mass="48891">MVEKPDWAAPLTEAYERSLGYLTALPDRPVGSTANRADLLAALGGPLPEGPQDARGVVADLALAAEPGLVNTPSGRFFGFVVGGAHPAALAADWLATTWDQNACMAALAPAASAVEEVAGEWLVRLFGLPDQTSVGFVTGGQMANFTALAAARHEMLRRAGWDVEADGLAGAPRLRVLAGRHRHSTIDRALRFLGLGRNALVPVETDAQGRMLPGALAEALAGGEGPAIVCAQAGGVNTGAFDPIGDVCAVAHEAGAWVHVDGAFGLWAAAAPRLRHLTAGVEQADSWATDAHKWLNVPYDSGLVFCAHPEAHQAAMGVRAGYLIHGADGERDALDYTPDFSRRARGFAVYAALRSLGRTGVADLVERCCALAGRFAERLAADDGVEVLNDVSLNQVLVRFLSADGDHDGHTRAVVERVQRDGTCWMSGTTWEGRAAMRISVSNWSTDEDDVDRSVEAILRCAR</sequence>
<dbReference type="PANTHER" id="PTHR11999:SF70">
    <property type="entry name" value="MIP05841P"/>
    <property type="match status" value="1"/>
</dbReference>